<evidence type="ECO:0000313" key="5">
    <source>
        <dbReference type="Proteomes" id="UP000262583"/>
    </source>
</evidence>
<evidence type="ECO:0000259" key="3">
    <source>
        <dbReference type="PROSITE" id="PS50075"/>
    </source>
</evidence>
<dbReference type="InterPro" id="IPR001926">
    <property type="entry name" value="TrpB-like_PALP"/>
</dbReference>
<name>A0A2Z4Y5I8_SUMC1</name>
<feature type="domain" description="Carrier" evidence="3">
    <location>
        <begin position="410"/>
        <end position="489"/>
    </location>
</feature>
<evidence type="ECO:0000313" key="4">
    <source>
        <dbReference type="EMBL" id="AXA35972.1"/>
    </source>
</evidence>
<protein>
    <submittedName>
        <fullName evidence="4">Threonine synthase</fullName>
    </submittedName>
</protein>
<dbReference type="Proteomes" id="UP000262583">
    <property type="component" value="Chromosome"/>
</dbReference>
<dbReference type="Pfam" id="PF00550">
    <property type="entry name" value="PP-binding"/>
    <property type="match status" value="1"/>
</dbReference>
<sequence>MGWVNDKMKLVCSKCGREYPWSFTLQCKDCEGALLDVEYNLEKVHIPPSGPTGERFFDLLPLMKRESIIDGGEGNTPCVHAKELGKRFGLSNLYLKDETKNPTGSTKDRQGALPVAVFREMGVLEFVTSSTGNSSTAIARIVARFPDMKMHLFVGDEFLSRINVVGSPNLVVYWLKNGTFVDAHKAAAWYAQQTGITSARGIFFFGQREGLKTAYLEATDQIPKPIDVYIQAVSSGFGVYSTYRGAYDYLRLKKIPYMPRLVCVQEETCNPMVRAWDAGAEKITPEHIIPFPRGLSKSTLRGDPTLAYPYIRSVVLKTNGTMVTATQDEMREMRKVLYELEGIDACYTATMTVVAAQKLARAGWLKPDDVVMLNITGSDRKNAPYPDPDYVVEKARDGWEVTPYREGQDEGCLNRVMRVVRTALNLSTDVELDTETKLMGGGLALDSVAMLELVLSLEKEFDCKISPSDICSDNFATIGHVADYFRARLSSRMISA</sequence>
<dbReference type="AlphaFoldDB" id="A0A2Z4Y5I8"/>
<proteinExistence type="predicted"/>
<evidence type="ECO:0000256" key="2">
    <source>
        <dbReference type="ARBA" id="ARBA00022898"/>
    </source>
</evidence>
<dbReference type="InterPro" id="IPR036052">
    <property type="entry name" value="TrpB-like_PALP_sf"/>
</dbReference>
<dbReference type="Gene3D" id="1.10.1200.10">
    <property type="entry name" value="ACP-like"/>
    <property type="match status" value="1"/>
</dbReference>
<reference evidence="4 5" key="1">
    <citation type="submission" date="2018-05" db="EMBL/GenBank/DDBJ databases">
        <title>A metagenomic window into the 2 km-deep terrestrial subsurface aquifer revealed taxonomically and functionally diverse microbial community comprising novel uncultured bacterial lineages.</title>
        <authorList>
            <person name="Kadnikov V.V."/>
            <person name="Mardanov A.V."/>
            <person name="Beletsky A.V."/>
            <person name="Banks D."/>
            <person name="Pimenov N.V."/>
            <person name="Frank Y.A."/>
            <person name="Karnachuk O.V."/>
            <person name="Ravin N.V."/>
        </authorList>
    </citation>
    <scope>NUCLEOTIDE SEQUENCE [LARGE SCALE GENOMIC DNA]</scope>
    <source>
        <strain evidence="4">BY</strain>
    </source>
</reference>
<organism evidence="4 5">
    <name type="scientific">Sumerlaea chitinivorans</name>
    <dbReference type="NCBI Taxonomy" id="2250252"/>
    <lineage>
        <taxon>Bacteria</taxon>
        <taxon>Candidatus Sumerlaeota</taxon>
        <taxon>Candidatus Sumerlaeia</taxon>
        <taxon>Candidatus Sumerlaeales</taxon>
        <taxon>Candidatus Sumerlaeaceae</taxon>
        <taxon>Candidatus Sumerlaea</taxon>
    </lineage>
</organism>
<keyword evidence="2" id="KW-0663">Pyridoxal phosphate</keyword>
<gene>
    <name evidence="4" type="ORF">BRCON_1195</name>
</gene>
<evidence type="ECO:0000256" key="1">
    <source>
        <dbReference type="ARBA" id="ARBA00001933"/>
    </source>
</evidence>
<dbReference type="SUPFAM" id="SSF53686">
    <property type="entry name" value="Tryptophan synthase beta subunit-like PLP-dependent enzymes"/>
    <property type="match status" value="1"/>
</dbReference>
<dbReference type="InterPro" id="IPR036736">
    <property type="entry name" value="ACP-like_sf"/>
</dbReference>
<accession>A0A2Z4Y5I8</accession>
<dbReference type="KEGG" id="schv:BRCON_1195"/>
<dbReference type="Gene3D" id="3.40.50.1100">
    <property type="match status" value="2"/>
</dbReference>
<dbReference type="InterPro" id="IPR009081">
    <property type="entry name" value="PP-bd_ACP"/>
</dbReference>
<dbReference type="Pfam" id="PF00291">
    <property type="entry name" value="PALP"/>
    <property type="match status" value="1"/>
</dbReference>
<comment type="cofactor">
    <cofactor evidence="1">
        <name>pyridoxal 5'-phosphate</name>
        <dbReference type="ChEBI" id="CHEBI:597326"/>
    </cofactor>
</comment>
<dbReference type="PROSITE" id="PS50075">
    <property type="entry name" value="CARRIER"/>
    <property type="match status" value="1"/>
</dbReference>
<dbReference type="EMBL" id="CP030759">
    <property type="protein sequence ID" value="AXA35972.1"/>
    <property type="molecule type" value="Genomic_DNA"/>
</dbReference>
<dbReference type="SUPFAM" id="SSF47336">
    <property type="entry name" value="ACP-like"/>
    <property type="match status" value="1"/>
</dbReference>